<dbReference type="CDD" id="cd06170">
    <property type="entry name" value="LuxR_C_like"/>
    <property type="match status" value="1"/>
</dbReference>
<dbReference type="RefSeq" id="WP_399656165.1">
    <property type="nucleotide sequence ID" value="NZ_JBITYG010000012.1"/>
</dbReference>
<feature type="region of interest" description="Disordered" evidence="3">
    <location>
        <begin position="96"/>
        <end position="116"/>
    </location>
</feature>
<evidence type="ECO:0000256" key="2">
    <source>
        <dbReference type="ARBA" id="ARBA00022840"/>
    </source>
</evidence>
<keyword evidence="2" id="KW-0067">ATP-binding</keyword>
<dbReference type="Proteomes" id="UP001614394">
    <property type="component" value="Unassembled WGS sequence"/>
</dbReference>
<feature type="domain" description="HTH luxR-type" evidence="4">
    <location>
        <begin position="888"/>
        <end position="953"/>
    </location>
</feature>
<dbReference type="Gene3D" id="3.40.50.300">
    <property type="entry name" value="P-loop containing nucleotide triphosphate hydrolases"/>
    <property type="match status" value="1"/>
</dbReference>
<evidence type="ECO:0000313" key="6">
    <source>
        <dbReference type="Proteomes" id="UP001614394"/>
    </source>
</evidence>
<dbReference type="InterPro" id="IPR036388">
    <property type="entry name" value="WH-like_DNA-bd_sf"/>
</dbReference>
<keyword evidence="6" id="KW-1185">Reference proteome</keyword>
<reference evidence="5 6" key="1">
    <citation type="submission" date="2024-10" db="EMBL/GenBank/DDBJ databases">
        <title>The Natural Products Discovery Center: Release of the First 8490 Sequenced Strains for Exploring Actinobacteria Biosynthetic Diversity.</title>
        <authorList>
            <person name="Kalkreuter E."/>
            <person name="Kautsar S.A."/>
            <person name="Yang D."/>
            <person name="Bader C.D."/>
            <person name="Teijaro C.N."/>
            <person name="Fluegel L."/>
            <person name="Davis C.M."/>
            <person name="Simpson J.R."/>
            <person name="Lauterbach L."/>
            <person name="Steele A.D."/>
            <person name="Gui C."/>
            <person name="Meng S."/>
            <person name="Li G."/>
            <person name="Viehrig K."/>
            <person name="Ye F."/>
            <person name="Su P."/>
            <person name="Kiefer A.F."/>
            <person name="Nichols A."/>
            <person name="Cepeda A.J."/>
            <person name="Yan W."/>
            <person name="Fan B."/>
            <person name="Jiang Y."/>
            <person name="Adhikari A."/>
            <person name="Zheng C.-J."/>
            <person name="Schuster L."/>
            <person name="Cowan T.M."/>
            <person name="Smanski M.J."/>
            <person name="Chevrette M.G."/>
            <person name="De Carvalho L.P.S."/>
            <person name="Shen B."/>
        </authorList>
    </citation>
    <scope>NUCLEOTIDE SEQUENCE [LARGE SCALE GENOMIC DNA]</scope>
    <source>
        <strain evidence="5 6">NPDC053399</strain>
    </source>
</reference>
<dbReference type="PRINTS" id="PR00038">
    <property type="entry name" value="HTHLUXR"/>
</dbReference>
<dbReference type="PROSITE" id="PS00622">
    <property type="entry name" value="HTH_LUXR_1"/>
    <property type="match status" value="1"/>
</dbReference>
<gene>
    <name evidence="5" type="ORF">ACIGXA_33670</name>
</gene>
<evidence type="ECO:0000259" key="4">
    <source>
        <dbReference type="PROSITE" id="PS50043"/>
    </source>
</evidence>
<name>A0ABW8CG90_9ACTN</name>
<feature type="region of interest" description="Disordered" evidence="3">
    <location>
        <begin position="1"/>
        <end position="20"/>
    </location>
</feature>
<dbReference type="InterPro" id="IPR016032">
    <property type="entry name" value="Sig_transdc_resp-reg_C-effctor"/>
</dbReference>
<dbReference type="InterPro" id="IPR041664">
    <property type="entry name" value="AAA_16"/>
</dbReference>
<dbReference type="PROSITE" id="PS50043">
    <property type="entry name" value="HTH_LUXR_2"/>
    <property type="match status" value="1"/>
</dbReference>
<dbReference type="InterPro" id="IPR000792">
    <property type="entry name" value="Tscrpt_reg_LuxR_C"/>
</dbReference>
<dbReference type="EMBL" id="JBITYG010000012">
    <property type="protein sequence ID" value="MFI9105470.1"/>
    <property type="molecule type" value="Genomic_DNA"/>
</dbReference>
<sequence>MGVPQSSAGPPAPSASQSEFLGRRTALRRLRAAAADAREGAPSLLVLQGMPGVGKTTLLRHFLAESTDFSSMTASAVAEERNQPFALLDRLTARVDRSADVSRSPGPPSRAPADRTPLNAGADILRLIDDERRHGPLAVIVDDADWADPMSVRSLAFALRRLWRDRVLTLIAVRNWPPDWDESAVQALEGVQPFSRLTLGGFSGADIARMAVAVRGRPLSPDACERLLTRTQGHPLYVRTLLAELPPSWEDGPVDAFPMPADLSAAVLRQVTALPPTGRKLVEALSVLDGATPLRLLASVAGVRDAATALDGPVRAGLLDRPADPVDPAGPVAFRHALQREAVRLSLTPALRRRLHLAAAGVLDPQAALVHQVAAADGPDPALAERLRELSVREAGESRLVAAATHLLWAAQVAGADQEGEEFLFRAVRLLFWAGMDAELLRHRAEVLESRPSPLRDESRALLEFALGRPVRARPLLIRARNGLPPDARAEDRVAIDTELAAVGALIGDGAETERTARAALDASAALPVLPPGRPRPDAYGTGMPPGLTGTAGGFAAYGRALTSGAAAGLTTLEFLPERPDEVPEEELPGLVYRGILRGAAGRFAECEADLTTAIARARADSVRILGLSSRIHLCICHFLAGNWARAARDAEIGLTMVEARGRSYDRALLYSLASNVAAAQGEWQNAERDLDRGVEEARGLDYEGPYFHLSVGRAALARCRGDHDGVLDALRRITTGSAYAERSRLFSAWWQPLHVEALVNCGRPAEARRALALLIPDPASVDPRNGALTVARAWLGGRIQQAEGDLPGALACYSAVPPPAGDRQDAPLYTALLRQSHGSCLAAAGETEQAVAQLHSAERILAALGAAPFLDRCRADLAAVGGTARADGTALDDLSAREREVARLVGRGHTNREIAAALFLSAKTIEYHLRNVFAKTRVHNRRELRDLVQDAPWEND</sequence>
<evidence type="ECO:0000313" key="5">
    <source>
        <dbReference type="EMBL" id="MFI9105470.1"/>
    </source>
</evidence>
<keyword evidence="1" id="KW-0547">Nucleotide-binding</keyword>
<dbReference type="Pfam" id="PF13191">
    <property type="entry name" value="AAA_16"/>
    <property type="match status" value="1"/>
</dbReference>
<organism evidence="5 6">
    <name type="scientific">Streptomyces fildesensis</name>
    <dbReference type="NCBI Taxonomy" id="375757"/>
    <lineage>
        <taxon>Bacteria</taxon>
        <taxon>Bacillati</taxon>
        <taxon>Actinomycetota</taxon>
        <taxon>Actinomycetes</taxon>
        <taxon>Kitasatosporales</taxon>
        <taxon>Streptomycetaceae</taxon>
        <taxon>Streptomyces</taxon>
    </lineage>
</organism>
<evidence type="ECO:0000256" key="3">
    <source>
        <dbReference type="SAM" id="MobiDB-lite"/>
    </source>
</evidence>
<proteinExistence type="predicted"/>
<dbReference type="SUPFAM" id="SSF46894">
    <property type="entry name" value="C-terminal effector domain of the bipartite response regulators"/>
    <property type="match status" value="1"/>
</dbReference>
<feature type="compositionally biased region" description="Low complexity" evidence="3">
    <location>
        <begin position="1"/>
        <end position="18"/>
    </location>
</feature>
<dbReference type="Gene3D" id="1.25.40.10">
    <property type="entry name" value="Tetratricopeptide repeat domain"/>
    <property type="match status" value="1"/>
</dbReference>
<comment type="caution">
    <text evidence="5">The sequence shown here is derived from an EMBL/GenBank/DDBJ whole genome shotgun (WGS) entry which is preliminary data.</text>
</comment>
<dbReference type="Pfam" id="PF00196">
    <property type="entry name" value="GerE"/>
    <property type="match status" value="1"/>
</dbReference>
<dbReference type="PANTHER" id="PTHR16305">
    <property type="entry name" value="TESTICULAR SOLUBLE ADENYLYL CYCLASE"/>
    <property type="match status" value="1"/>
</dbReference>
<dbReference type="InterPro" id="IPR027417">
    <property type="entry name" value="P-loop_NTPase"/>
</dbReference>
<protein>
    <submittedName>
        <fullName evidence="5">AAA family ATPase</fullName>
    </submittedName>
</protein>
<evidence type="ECO:0000256" key="1">
    <source>
        <dbReference type="ARBA" id="ARBA00022741"/>
    </source>
</evidence>
<dbReference type="SUPFAM" id="SSF52540">
    <property type="entry name" value="P-loop containing nucleoside triphosphate hydrolases"/>
    <property type="match status" value="1"/>
</dbReference>
<dbReference type="PANTHER" id="PTHR16305:SF35">
    <property type="entry name" value="TRANSCRIPTIONAL ACTIVATOR DOMAIN"/>
    <property type="match status" value="1"/>
</dbReference>
<dbReference type="InterPro" id="IPR011990">
    <property type="entry name" value="TPR-like_helical_dom_sf"/>
</dbReference>
<dbReference type="SUPFAM" id="SSF48452">
    <property type="entry name" value="TPR-like"/>
    <property type="match status" value="1"/>
</dbReference>
<dbReference type="Gene3D" id="1.10.10.10">
    <property type="entry name" value="Winged helix-like DNA-binding domain superfamily/Winged helix DNA-binding domain"/>
    <property type="match status" value="1"/>
</dbReference>
<accession>A0ABW8CG90</accession>
<dbReference type="SMART" id="SM00421">
    <property type="entry name" value="HTH_LUXR"/>
    <property type="match status" value="1"/>
</dbReference>